<dbReference type="Gene3D" id="1.10.287.950">
    <property type="entry name" value="Methyl-accepting chemotaxis protein"/>
    <property type="match status" value="1"/>
</dbReference>
<name>A0AB39WWA0_9PSED</name>
<evidence type="ECO:0000256" key="5">
    <source>
        <dbReference type="ARBA" id="ARBA00022989"/>
    </source>
</evidence>
<evidence type="ECO:0000256" key="9">
    <source>
        <dbReference type="PROSITE-ProRule" id="PRU00284"/>
    </source>
</evidence>
<evidence type="ECO:0000256" key="2">
    <source>
        <dbReference type="ARBA" id="ARBA00022475"/>
    </source>
</evidence>
<organism evidence="12">
    <name type="scientific">Pseudomonas sp. WC2401</name>
    <dbReference type="NCBI Taxonomy" id="3234143"/>
    <lineage>
        <taxon>Bacteria</taxon>
        <taxon>Pseudomonadati</taxon>
        <taxon>Pseudomonadota</taxon>
        <taxon>Gammaproteobacteria</taxon>
        <taxon>Pseudomonadales</taxon>
        <taxon>Pseudomonadaceae</taxon>
        <taxon>Pseudomonas</taxon>
    </lineage>
</organism>
<dbReference type="PANTHER" id="PTHR32089:SF119">
    <property type="entry name" value="METHYL-ACCEPTING CHEMOTAXIS PROTEIN CTPL"/>
    <property type="match status" value="1"/>
</dbReference>
<evidence type="ECO:0000256" key="1">
    <source>
        <dbReference type="ARBA" id="ARBA00004651"/>
    </source>
</evidence>
<keyword evidence="4" id="KW-0812">Transmembrane</keyword>
<keyword evidence="6" id="KW-0472">Membrane</keyword>
<dbReference type="InterPro" id="IPR004089">
    <property type="entry name" value="MCPsignal_dom"/>
</dbReference>
<dbReference type="Pfam" id="PF00015">
    <property type="entry name" value="MCPsignal"/>
    <property type="match status" value="1"/>
</dbReference>
<evidence type="ECO:0000256" key="6">
    <source>
        <dbReference type="ARBA" id="ARBA00023136"/>
    </source>
</evidence>
<reference evidence="12" key="1">
    <citation type="submission" date="2024-07" db="EMBL/GenBank/DDBJ databases">
        <authorList>
            <person name="Biller S.J."/>
        </authorList>
    </citation>
    <scope>NUCLEOTIDE SEQUENCE</scope>
    <source>
        <strain evidence="12">WC2401</strain>
    </source>
</reference>
<accession>A0AB39WWA0</accession>
<evidence type="ECO:0000256" key="4">
    <source>
        <dbReference type="ARBA" id="ARBA00022692"/>
    </source>
</evidence>
<dbReference type="PANTHER" id="PTHR32089">
    <property type="entry name" value="METHYL-ACCEPTING CHEMOTAXIS PROTEIN MCPB"/>
    <property type="match status" value="1"/>
</dbReference>
<comment type="subcellular location">
    <subcellularLocation>
        <location evidence="1">Cell membrane</location>
        <topology evidence="1">Multi-pass membrane protein</topology>
    </subcellularLocation>
</comment>
<dbReference type="PROSITE" id="PS50885">
    <property type="entry name" value="HAMP"/>
    <property type="match status" value="1"/>
</dbReference>
<evidence type="ECO:0000256" key="3">
    <source>
        <dbReference type="ARBA" id="ARBA00022481"/>
    </source>
</evidence>
<protein>
    <submittedName>
        <fullName evidence="12">Methyl-accepting chemotaxis protein</fullName>
    </submittedName>
</protein>
<evidence type="ECO:0000313" key="12">
    <source>
        <dbReference type="EMBL" id="XDV06090.1"/>
    </source>
</evidence>
<evidence type="ECO:0000259" key="11">
    <source>
        <dbReference type="PROSITE" id="PS50885"/>
    </source>
</evidence>
<dbReference type="SUPFAM" id="SSF58104">
    <property type="entry name" value="Methyl-accepting chemotaxis protein (MCP) signaling domain"/>
    <property type="match status" value="1"/>
</dbReference>
<feature type="domain" description="HAMP" evidence="11">
    <location>
        <begin position="323"/>
        <end position="376"/>
    </location>
</feature>
<keyword evidence="7 9" id="KW-0807">Transducer</keyword>
<dbReference type="InterPro" id="IPR004090">
    <property type="entry name" value="Chemotax_Me-accpt_rcpt"/>
</dbReference>
<dbReference type="GO" id="GO:0006935">
    <property type="term" value="P:chemotaxis"/>
    <property type="evidence" value="ECO:0007669"/>
    <property type="project" value="InterPro"/>
</dbReference>
<comment type="similarity">
    <text evidence="8">Belongs to the methyl-accepting chemotaxis (MCP) protein family.</text>
</comment>
<dbReference type="GO" id="GO:0007165">
    <property type="term" value="P:signal transduction"/>
    <property type="evidence" value="ECO:0007669"/>
    <property type="project" value="UniProtKB-KW"/>
</dbReference>
<keyword evidence="5" id="KW-1133">Transmembrane helix</keyword>
<evidence type="ECO:0000259" key="10">
    <source>
        <dbReference type="PROSITE" id="PS50111"/>
    </source>
</evidence>
<sequence>MRLKLLTNLNTLLLVAVCLALGATLWWSQQALERPFLLMERYLSLSQQFQNNVARNIEDYLASGDALRLSDANSALDSLKSELGPLPPALADTLRPSLENLSTYSNTELLAAGKLAGDPQALLLQAERELGASLEQLGQYASDASSNEAGAYLPLLLSASQHLAKLSLARDKLVSSGRSELAGDVERELDSIALQARQIDALPLLGVNSTSASGTDDFAAMMGLDATDTAKAEDAGIGLKRELNSLLSRYPAELKRTQNQIEQRSQLSAATHLKLDAVQQAIAELEPVVRAEHAHIQNEVRLIQGLMIGLILLIALLIDTLQRKLARVLTYLAPLLSTWAEGDFSRDIQLGKTNRELRDIESSLNRLRSYLVNLVGTLRLNAEQVAGSSQTLAELSTGLHGGAERQAGDTAQIRDALGELEATISQVAGDASQAADASRSAGLAVAQGQRVIGQSLTGLHALVGEVQGNAQTIERLAEESATIGGVLTVIRSIADQTNLLALNAAIEAARAGEMGRGFAVVAEEVRSLAQRTAGATNEIQTLIGGLQLAARQSVEGIRAQVTHAQATAQQAQDADGALDEIVGAIATISDTAVRIADVTAQQTGAVSEIRDHSERIHVLGDENLQRIGIARDQSQQLLELGSQLNTAVQAFRV</sequence>
<dbReference type="PRINTS" id="PR00260">
    <property type="entry name" value="CHEMTRNSDUCR"/>
</dbReference>
<evidence type="ECO:0000256" key="8">
    <source>
        <dbReference type="ARBA" id="ARBA00029447"/>
    </source>
</evidence>
<keyword evidence="2" id="KW-1003">Cell membrane</keyword>
<gene>
    <name evidence="12" type="ORF">AB3G35_00310</name>
</gene>
<dbReference type="AlphaFoldDB" id="A0AB39WWA0"/>
<dbReference type="GO" id="GO:0005886">
    <property type="term" value="C:plasma membrane"/>
    <property type="evidence" value="ECO:0007669"/>
    <property type="project" value="UniProtKB-SubCell"/>
</dbReference>
<evidence type="ECO:0000256" key="7">
    <source>
        <dbReference type="ARBA" id="ARBA00023224"/>
    </source>
</evidence>
<proteinExistence type="inferred from homology"/>
<dbReference type="GO" id="GO:0004888">
    <property type="term" value="F:transmembrane signaling receptor activity"/>
    <property type="evidence" value="ECO:0007669"/>
    <property type="project" value="InterPro"/>
</dbReference>
<keyword evidence="3" id="KW-0488">Methylation</keyword>
<dbReference type="EMBL" id="CP165623">
    <property type="protein sequence ID" value="XDV06090.1"/>
    <property type="molecule type" value="Genomic_DNA"/>
</dbReference>
<dbReference type="SMART" id="SM00283">
    <property type="entry name" value="MA"/>
    <property type="match status" value="1"/>
</dbReference>
<feature type="domain" description="Methyl-accepting transducer" evidence="10">
    <location>
        <begin position="381"/>
        <end position="617"/>
    </location>
</feature>
<dbReference type="InterPro" id="IPR003660">
    <property type="entry name" value="HAMP_dom"/>
</dbReference>
<dbReference type="PROSITE" id="PS50111">
    <property type="entry name" value="CHEMOTAXIS_TRANSDUC_2"/>
    <property type="match status" value="1"/>
</dbReference>
<dbReference type="FunFam" id="1.10.287.950:FF:000001">
    <property type="entry name" value="Methyl-accepting chemotaxis sensory transducer"/>
    <property type="match status" value="1"/>
</dbReference>